<evidence type="ECO:0008006" key="4">
    <source>
        <dbReference type="Google" id="ProtNLM"/>
    </source>
</evidence>
<dbReference type="Proteomes" id="UP000246077">
    <property type="component" value="Unassembled WGS sequence"/>
</dbReference>
<dbReference type="AlphaFoldDB" id="A0A317E0S4"/>
<organism evidence="2 3">
    <name type="scientific">Zavarzinia compransoris</name>
    <dbReference type="NCBI Taxonomy" id="1264899"/>
    <lineage>
        <taxon>Bacteria</taxon>
        <taxon>Pseudomonadati</taxon>
        <taxon>Pseudomonadota</taxon>
        <taxon>Alphaproteobacteria</taxon>
        <taxon>Rhodospirillales</taxon>
        <taxon>Zavarziniaceae</taxon>
        <taxon>Zavarzinia</taxon>
    </lineage>
</organism>
<dbReference type="PANTHER" id="PTHR34219">
    <property type="entry name" value="IRON-REGULATED INNER MEMBRANE PROTEIN-RELATED"/>
    <property type="match status" value="1"/>
</dbReference>
<feature type="transmembrane region" description="Helical" evidence="1">
    <location>
        <begin position="372"/>
        <end position="392"/>
    </location>
</feature>
<gene>
    <name evidence="2" type="ORF">DKG75_11795</name>
</gene>
<sequence>MTLSAADRAAGAMPRARLGTFYRAVWRWHFYAGLFALPFLIALALTGGLYLFKDEIELARHRDLLVVAPPAWALPADRLIAAAVEAVPGRAVKLVAPAASDRSIDIVVDDEAGVRRSVYVDPGTGKVLGSIPQDEKLAQVLRRIHSLAILGDGPNRVIEIVAGWAVILVVTGIYLWWPRGRRGGVVTIRETPGKRVFWRDLHAVTGIVAGGFVLFLAVTGLPWSGFLGDRLNAEINARGAGYPAYLWDAAPESSIPLGAVTEAGWTLEGSPVPSSAVSGHPALSVERALEAVRATGIAPGFTLALPQGAVGVYTASVFPDDITRQRAVHVDQYSGLVLADVGFADYGAGAKAIEWGINVHLGQEFGPLNQMLMLLACIAIVVMSLAAAVMWWKRRPARSFGVPPVPGNGVMAGASALILVLSLLFPLTAASLLAVAALEFIVRLLRRGTARA</sequence>
<feature type="transmembrane region" description="Helical" evidence="1">
    <location>
        <begin position="201"/>
        <end position="221"/>
    </location>
</feature>
<feature type="transmembrane region" description="Helical" evidence="1">
    <location>
        <begin position="28"/>
        <end position="52"/>
    </location>
</feature>
<proteinExistence type="predicted"/>
<feature type="transmembrane region" description="Helical" evidence="1">
    <location>
        <begin position="412"/>
        <end position="442"/>
    </location>
</feature>
<evidence type="ECO:0000313" key="2">
    <source>
        <dbReference type="EMBL" id="PWR20677.1"/>
    </source>
</evidence>
<protein>
    <recommendedName>
        <fullName evidence="4">PepSY domain-containing protein</fullName>
    </recommendedName>
</protein>
<keyword evidence="1" id="KW-1133">Transmembrane helix</keyword>
<dbReference type="PANTHER" id="PTHR34219:SF1">
    <property type="entry name" value="PEPSY DOMAIN-CONTAINING PROTEIN"/>
    <property type="match status" value="1"/>
</dbReference>
<name>A0A317E0S4_9PROT</name>
<evidence type="ECO:0000256" key="1">
    <source>
        <dbReference type="SAM" id="Phobius"/>
    </source>
</evidence>
<dbReference type="Pfam" id="PF03929">
    <property type="entry name" value="PepSY_TM"/>
    <property type="match status" value="1"/>
</dbReference>
<comment type="caution">
    <text evidence="2">The sequence shown here is derived from an EMBL/GenBank/DDBJ whole genome shotgun (WGS) entry which is preliminary data.</text>
</comment>
<keyword evidence="3" id="KW-1185">Reference proteome</keyword>
<evidence type="ECO:0000313" key="3">
    <source>
        <dbReference type="Proteomes" id="UP000246077"/>
    </source>
</evidence>
<dbReference type="OrthoDB" id="9791166at2"/>
<keyword evidence="1" id="KW-0472">Membrane</keyword>
<feature type="transmembrane region" description="Helical" evidence="1">
    <location>
        <begin position="157"/>
        <end position="177"/>
    </location>
</feature>
<dbReference type="EMBL" id="QGLF01000003">
    <property type="protein sequence ID" value="PWR20677.1"/>
    <property type="molecule type" value="Genomic_DNA"/>
</dbReference>
<accession>A0A317E0S4</accession>
<reference evidence="3" key="1">
    <citation type="submission" date="2018-05" db="EMBL/GenBank/DDBJ databases">
        <title>Zavarzinia sp. HR-AS.</title>
        <authorList>
            <person name="Lee Y."/>
            <person name="Jeon C.O."/>
        </authorList>
    </citation>
    <scope>NUCLEOTIDE SEQUENCE [LARGE SCALE GENOMIC DNA]</scope>
    <source>
        <strain evidence="3">DSM 1231</strain>
    </source>
</reference>
<keyword evidence="1" id="KW-0812">Transmembrane</keyword>
<dbReference type="RefSeq" id="WP_109921321.1">
    <property type="nucleotide sequence ID" value="NZ_QGLF01000003.1"/>
</dbReference>
<dbReference type="InterPro" id="IPR005625">
    <property type="entry name" value="PepSY-ass_TM"/>
</dbReference>